<dbReference type="Pfam" id="PF13177">
    <property type="entry name" value="DNA_pol3_delta2"/>
    <property type="match status" value="1"/>
</dbReference>
<keyword evidence="3 9" id="KW-0808">Transferase</keyword>
<evidence type="ECO:0000256" key="7">
    <source>
        <dbReference type="ARBA" id="ARBA00049244"/>
    </source>
</evidence>
<keyword evidence="6" id="KW-0239">DNA-directed DNA polymerase</keyword>
<evidence type="ECO:0000256" key="1">
    <source>
        <dbReference type="ARBA" id="ARBA00012417"/>
    </source>
</evidence>
<comment type="caution">
    <text evidence="9">The sequence shown here is derived from an EMBL/GenBank/DDBJ whole genome shotgun (WGS) entry which is preliminary data.</text>
</comment>
<gene>
    <name evidence="9" type="ORF">ACJDU8_08675</name>
</gene>
<dbReference type="Gene3D" id="3.40.50.300">
    <property type="entry name" value="P-loop containing nucleotide triphosphate hydrolases"/>
    <property type="match status" value="1"/>
</dbReference>
<organism evidence="9 10">
    <name type="scientific">Candidatus Clostridium eludens</name>
    <dbReference type="NCBI Taxonomy" id="3381663"/>
    <lineage>
        <taxon>Bacteria</taxon>
        <taxon>Bacillati</taxon>
        <taxon>Bacillota</taxon>
        <taxon>Clostridia</taxon>
        <taxon>Eubacteriales</taxon>
        <taxon>Clostridiaceae</taxon>
        <taxon>Clostridium</taxon>
    </lineage>
</organism>
<dbReference type="EC" id="2.7.7.7" evidence="1"/>
<keyword evidence="10" id="KW-1185">Reference proteome</keyword>
<dbReference type="SUPFAM" id="SSF48019">
    <property type="entry name" value="post-AAA+ oligomerization domain-like"/>
    <property type="match status" value="1"/>
</dbReference>
<keyword evidence="5" id="KW-0235">DNA replication</keyword>
<feature type="domain" description="DNA polymerase III delta subunit C-terminal" evidence="8">
    <location>
        <begin position="219"/>
        <end position="311"/>
    </location>
</feature>
<dbReference type="Gene3D" id="1.20.272.10">
    <property type="match status" value="1"/>
</dbReference>
<evidence type="ECO:0000259" key="8">
    <source>
        <dbReference type="Pfam" id="PF09115"/>
    </source>
</evidence>
<dbReference type="InterPro" id="IPR027417">
    <property type="entry name" value="P-loop_NTPase"/>
</dbReference>
<evidence type="ECO:0000313" key="10">
    <source>
        <dbReference type="Proteomes" id="UP001623660"/>
    </source>
</evidence>
<dbReference type="InterPro" id="IPR008921">
    <property type="entry name" value="DNA_pol3_clamp-load_cplx_C"/>
</dbReference>
<dbReference type="EMBL" id="JBJHZX010000010">
    <property type="protein sequence ID" value="MFL0195637.1"/>
    <property type="molecule type" value="Genomic_DNA"/>
</dbReference>
<evidence type="ECO:0000256" key="5">
    <source>
        <dbReference type="ARBA" id="ARBA00022705"/>
    </source>
</evidence>
<dbReference type="Proteomes" id="UP001623660">
    <property type="component" value="Unassembled WGS sequence"/>
</dbReference>
<keyword evidence="4 9" id="KW-0548">Nucleotidyltransferase</keyword>
<proteinExistence type="predicted"/>
<evidence type="ECO:0000256" key="2">
    <source>
        <dbReference type="ARBA" id="ARBA00014363"/>
    </source>
</evidence>
<reference evidence="9 10" key="1">
    <citation type="submission" date="2024-11" db="EMBL/GenBank/DDBJ databases">
        <authorList>
            <person name="Heng Y.C."/>
            <person name="Lim A.C.H."/>
            <person name="Lee J.K.Y."/>
            <person name="Kittelmann S."/>
        </authorList>
    </citation>
    <scope>NUCLEOTIDE SEQUENCE [LARGE SCALE GENOMIC DNA]</scope>
    <source>
        <strain evidence="9 10">WILCCON 0269</strain>
    </source>
</reference>
<dbReference type="GO" id="GO:0003887">
    <property type="term" value="F:DNA-directed DNA polymerase activity"/>
    <property type="evidence" value="ECO:0007669"/>
    <property type="project" value="UniProtKB-EC"/>
</dbReference>
<dbReference type="Pfam" id="PF09115">
    <property type="entry name" value="DNApol3-delta_C"/>
    <property type="match status" value="1"/>
</dbReference>
<dbReference type="InterPro" id="IPR015199">
    <property type="entry name" value="DNA_pol_III_delta_C"/>
</dbReference>
<dbReference type="PANTHER" id="PTHR11669">
    <property type="entry name" value="REPLICATION FACTOR C / DNA POLYMERASE III GAMMA-TAU SUBUNIT"/>
    <property type="match status" value="1"/>
</dbReference>
<evidence type="ECO:0000256" key="3">
    <source>
        <dbReference type="ARBA" id="ARBA00022679"/>
    </source>
</evidence>
<dbReference type="PANTHER" id="PTHR11669:SF8">
    <property type="entry name" value="DNA POLYMERASE III SUBUNIT DELTA"/>
    <property type="match status" value="1"/>
</dbReference>
<sequence length="314" mass="36481">MSFYRIIGHDMIKLQIANSINLKRFSHANILVGENGLGKSLFAKEIAMEILGKSRFKQYADIIEINIFKGRKSIGIEEIKHIIEEINKKPYESDKKVVILYSSDKMTEAAQNALLKTIEEPPAGSFIMLLCEKLDGILDTIKSRCQIYKLNRLNERDMKIFLNNKFPSLSKQELKSVMAFSDGIPGRAEKFISDTALRKIRNITVKMFRELYDEDINFTLEFSNYLLEEKDKWEEVLTCMLSYIRDVFVYKETGNSDLIINMDKFEELKAIGEMFSFNKLNAIINIIENTREKLDRNVNSTLVFDSMLMKMREV</sequence>
<dbReference type="RefSeq" id="WP_406791750.1">
    <property type="nucleotide sequence ID" value="NZ_JBJHZX010000010.1"/>
</dbReference>
<dbReference type="NCBIfam" id="NF004047">
    <property type="entry name" value="PRK05564.1"/>
    <property type="match status" value="1"/>
</dbReference>
<name>A0ABW8SHY0_9CLOT</name>
<protein>
    <recommendedName>
        <fullName evidence="2">DNA polymerase III subunit delta'</fullName>
        <ecNumber evidence="1">2.7.7.7</ecNumber>
    </recommendedName>
</protein>
<evidence type="ECO:0000256" key="6">
    <source>
        <dbReference type="ARBA" id="ARBA00022932"/>
    </source>
</evidence>
<comment type="catalytic activity">
    <reaction evidence="7">
        <text>DNA(n) + a 2'-deoxyribonucleoside 5'-triphosphate = DNA(n+1) + diphosphate</text>
        <dbReference type="Rhea" id="RHEA:22508"/>
        <dbReference type="Rhea" id="RHEA-COMP:17339"/>
        <dbReference type="Rhea" id="RHEA-COMP:17340"/>
        <dbReference type="ChEBI" id="CHEBI:33019"/>
        <dbReference type="ChEBI" id="CHEBI:61560"/>
        <dbReference type="ChEBI" id="CHEBI:173112"/>
        <dbReference type="EC" id="2.7.7.7"/>
    </reaction>
</comment>
<evidence type="ECO:0000313" key="9">
    <source>
        <dbReference type="EMBL" id="MFL0195637.1"/>
    </source>
</evidence>
<dbReference type="InterPro" id="IPR050238">
    <property type="entry name" value="DNA_Rep/Repair_Clamp_Loader"/>
</dbReference>
<accession>A0ABW8SHY0</accession>
<evidence type="ECO:0000256" key="4">
    <source>
        <dbReference type="ARBA" id="ARBA00022695"/>
    </source>
</evidence>
<dbReference type="SUPFAM" id="SSF52540">
    <property type="entry name" value="P-loop containing nucleoside triphosphate hydrolases"/>
    <property type="match status" value="1"/>
</dbReference>